<protein>
    <submittedName>
        <fullName evidence="7">SCO family protein</fullName>
    </submittedName>
</protein>
<evidence type="ECO:0000313" key="7">
    <source>
        <dbReference type="EMBL" id="PKD44448.1"/>
    </source>
</evidence>
<feature type="signal peptide" evidence="5">
    <location>
        <begin position="1"/>
        <end position="23"/>
    </location>
</feature>
<dbReference type="PROSITE" id="PS51352">
    <property type="entry name" value="THIOREDOXIN_2"/>
    <property type="match status" value="1"/>
</dbReference>
<comment type="caution">
    <text evidence="7">The sequence shown here is derived from an EMBL/GenBank/DDBJ whole genome shotgun (WGS) entry which is preliminary data.</text>
</comment>
<evidence type="ECO:0000256" key="4">
    <source>
        <dbReference type="PIRSR" id="PIRSR603782-2"/>
    </source>
</evidence>
<keyword evidence="8" id="KW-1185">Reference proteome</keyword>
<sequence>MKVFKATLITLFVLSASAVTATAQHSQGDGHDHGHEHDMEQMKELDSEAINHSESLHQIPTTWVNQNSESVQIKDFAGQPLIVVMFYGKCTETCPMLIQRTWKLYSSLSEETQENINVLAVSFDYKNDTPQALKEYAEYEQLDLPDWHFVTADQMDIRQLASLLGVQYRERSDGHFDHSNLITVLDKHGNISHRIEGIIGNLADDITLIESLTR</sequence>
<dbReference type="SUPFAM" id="SSF52833">
    <property type="entry name" value="Thioredoxin-like"/>
    <property type="match status" value="1"/>
</dbReference>
<dbReference type="GO" id="GO:0046872">
    <property type="term" value="F:metal ion binding"/>
    <property type="evidence" value="ECO:0007669"/>
    <property type="project" value="UniProtKB-KW"/>
</dbReference>
<reference evidence="7 8" key="1">
    <citation type="submission" date="2017-11" db="EMBL/GenBank/DDBJ databases">
        <title>Rhodohalobacter 15182 sp. nov., isolated from a salt lake.</title>
        <authorList>
            <person name="Han S."/>
        </authorList>
    </citation>
    <scope>NUCLEOTIDE SEQUENCE [LARGE SCALE GENOMIC DNA]</scope>
    <source>
        <strain evidence="7 8">15182</strain>
    </source>
</reference>
<comment type="similarity">
    <text evidence="1">Belongs to the SCO1/2 family.</text>
</comment>
<dbReference type="EMBL" id="PISP01000001">
    <property type="protein sequence ID" value="PKD44448.1"/>
    <property type="molecule type" value="Genomic_DNA"/>
</dbReference>
<dbReference type="Gene3D" id="3.40.30.10">
    <property type="entry name" value="Glutaredoxin"/>
    <property type="match status" value="1"/>
</dbReference>
<feature type="domain" description="Thioredoxin" evidence="6">
    <location>
        <begin position="50"/>
        <end position="214"/>
    </location>
</feature>
<dbReference type="PANTHER" id="PTHR12151:SF8">
    <property type="entry name" value="THIOREDOXIN DOMAIN-CONTAINING PROTEIN"/>
    <property type="match status" value="1"/>
</dbReference>
<name>A0A2N0VJV2_9BACT</name>
<dbReference type="CDD" id="cd02968">
    <property type="entry name" value="SCO"/>
    <property type="match status" value="1"/>
</dbReference>
<dbReference type="AlphaFoldDB" id="A0A2N0VJV2"/>
<evidence type="ECO:0000259" key="6">
    <source>
        <dbReference type="PROSITE" id="PS51352"/>
    </source>
</evidence>
<dbReference type="OrthoDB" id="1523860at2"/>
<evidence type="ECO:0000313" key="8">
    <source>
        <dbReference type="Proteomes" id="UP000233398"/>
    </source>
</evidence>
<dbReference type="InterPro" id="IPR013766">
    <property type="entry name" value="Thioredoxin_domain"/>
</dbReference>
<feature type="disulfide bond" description="Redox-active" evidence="4">
    <location>
        <begin position="90"/>
        <end position="94"/>
    </location>
</feature>
<keyword evidence="5" id="KW-0732">Signal</keyword>
<feature type="chain" id="PRO_5014787145" evidence="5">
    <location>
        <begin position="24"/>
        <end position="214"/>
    </location>
</feature>
<feature type="binding site" evidence="3">
    <location>
        <position position="90"/>
    </location>
    <ligand>
        <name>Cu cation</name>
        <dbReference type="ChEBI" id="CHEBI:23378"/>
    </ligand>
</feature>
<keyword evidence="2 3" id="KW-0186">Copper</keyword>
<accession>A0A2N0VJV2</accession>
<evidence type="ECO:0000256" key="1">
    <source>
        <dbReference type="ARBA" id="ARBA00010996"/>
    </source>
</evidence>
<dbReference type="RefSeq" id="WP_101071739.1">
    <property type="nucleotide sequence ID" value="NZ_PISP01000001.1"/>
</dbReference>
<feature type="binding site" evidence="3">
    <location>
        <position position="94"/>
    </location>
    <ligand>
        <name>Cu cation</name>
        <dbReference type="ChEBI" id="CHEBI:23378"/>
    </ligand>
</feature>
<evidence type="ECO:0000256" key="5">
    <source>
        <dbReference type="SAM" id="SignalP"/>
    </source>
</evidence>
<proteinExistence type="inferred from homology"/>
<keyword evidence="4" id="KW-1015">Disulfide bond</keyword>
<dbReference type="InterPro" id="IPR003782">
    <property type="entry name" value="SCO1/SenC"/>
</dbReference>
<dbReference type="InterPro" id="IPR036249">
    <property type="entry name" value="Thioredoxin-like_sf"/>
</dbReference>
<dbReference type="PANTHER" id="PTHR12151">
    <property type="entry name" value="ELECTRON TRANSPORT PROTIN SCO1/SENC FAMILY MEMBER"/>
    <property type="match status" value="1"/>
</dbReference>
<organism evidence="7 8">
    <name type="scientific">Rhodohalobacter barkolensis</name>
    <dbReference type="NCBI Taxonomy" id="2053187"/>
    <lineage>
        <taxon>Bacteria</taxon>
        <taxon>Pseudomonadati</taxon>
        <taxon>Balneolota</taxon>
        <taxon>Balneolia</taxon>
        <taxon>Balneolales</taxon>
        <taxon>Balneolaceae</taxon>
        <taxon>Rhodohalobacter</taxon>
    </lineage>
</organism>
<evidence type="ECO:0000256" key="3">
    <source>
        <dbReference type="PIRSR" id="PIRSR603782-1"/>
    </source>
</evidence>
<dbReference type="Pfam" id="PF02630">
    <property type="entry name" value="SCO1-SenC"/>
    <property type="match status" value="1"/>
</dbReference>
<gene>
    <name evidence="7" type="ORF">CWD77_02985</name>
</gene>
<evidence type="ECO:0000256" key="2">
    <source>
        <dbReference type="ARBA" id="ARBA00023008"/>
    </source>
</evidence>
<dbReference type="Proteomes" id="UP000233398">
    <property type="component" value="Unassembled WGS sequence"/>
</dbReference>
<keyword evidence="3" id="KW-0479">Metal-binding</keyword>
<feature type="binding site" evidence="3">
    <location>
        <position position="178"/>
    </location>
    <ligand>
        <name>Cu cation</name>
        <dbReference type="ChEBI" id="CHEBI:23378"/>
    </ligand>
</feature>